<dbReference type="GO" id="GO:0005739">
    <property type="term" value="C:mitochondrion"/>
    <property type="evidence" value="ECO:0007669"/>
    <property type="project" value="TreeGrafter"/>
</dbReference>
<name>A0A6A6UHF8_9PEZI</name>
<keyword evidence="7" id="KW-1185">Reference proteome</keyword>
<dbReference type="InterPro" id="IPR024158">
    <property type="entry name" value="Mt_import_TIM15"/>
</dbReference>
<gene>
    <name evidence="6" type="ORF">BT63DRAFT_453245</name>
</gene>
<accession>A0A6A6UHF8</accession>
<evidence type="ECO:0000256" key="2">
    <source>
        <dbReference type="ARBA" id="ARBA00022771"/>
    </source>
</evidence>
<evidence type="ECO:0000256" key="4">
    <source>
        <dbReference type="PROSITE-ProRule" id="PRU00834"/>
    </source>
</evidence>
<dbReference type="AlphaFoldDB" id="A0A6A6UHF8"/>
<protein>
    <submittedName>
        <fullName evidence="6">Zf-DNL-domain-containing protein</fullName>
    </submittedName>
</protein>
<dbReference type="InterPro" id="IPR007853">
    <property type="entry name" value="Znf_DNL-typ"/>
</dbReference>
<dbReference type="GO" id="GO:0030150">
    <property type="term" value="P:protein import into mitochondrial matrix"/>
    <property type="evidence" value="ECO:0007669"/>
    <property type="project" value="TreeGrafter"/>
</dbReference>
<dbReference type="GO" id="GO:0051087">
    <property type="term" value="F:protein-folding chaperone binding"/>
    <property type="evidence" value="ECO:0007669"/>
    <property type="project" value="TreeGrafter"/>
</dbReference>
<dbReference type="GO" id="GO:0006457">
    <property type="term" value="P:protein folding"/>
    <property type="evidence" value="ECO:0007669"/>
    <property type="project" value="TreeGrafter"/>
</dbReference>
<dbReference type="GO" id="GO:0008270">
    <property type="term" value="F:zinc ion binding"/>
    <property type="evidence" value="ECO:0007669"/>
    <property type="project" value="UniProtKB-KW"/>
</dbReference>
<dbReference type="OrthoDB" id="512667at2759"/>
<keyword evidence="1" id="KW-0479">Metal-binding</keyword>
<proteinExistence type="predicted"/>
<evidence type="ECO:0000313" key="7">
    <source>
        <dbReference type="Proteomes" id="UP000799302"/>
    </source>
</evidence>
<evidence type="ECO:0000256" key="3">
    <source>
        <dbReference type="ARBA" id="ARBA00022833"/>
    </source>
</evidence>
<dbReference type="GO" id="GO:0050821">
    <property type="term" value="P:protein stabilization"/>
    <property type="evidence" value="ECO:0007669"/>
    <property type="project" value="TreeGrafter"/>
</dbReference>
<dbReference type="Proteomes" id="UP000799302">
    <property type="component" value="Unassembled WGS sequence"/>
</dbReference>
<keyword evidence="3" id="KW-0862">Zinc</keyword>
<evidence type="ECO:0000313" key="6">
    <source>
        <dbReference type="EMBL" id="KAF2670877.1"/>
    </source>
</evidence>
<dbReference type="Pfam" id="PF05180">
    <property type="entry name" value="zf-DNL"/>
    <property type="match status" value="1"/>
</dbReference>
<reference evidence="6" key="1">
    <citation type="journal article" date="2020" name="Stud. Mycol.">
        <title>101 Dothideomycetes genomes: a test case for predicting lifestyles and emergence of pathogens.</title>
        <authorList>
            <person name="Haridas S."/>
            <person name="Albert R."/>
            <person name="Binder M."/>
            <person name="Bloem J."/>
            <person name="Labutti K."/>
            <person name="Salamov A."/>
            <person name="Andreopoulos B."/>
            <person name="Baker S."/>
            <person name="Barry K."/>
            <person name="Bills G."/>
            <person name="Bluhm B."/>
            <person name="Cannon C."/>
            <person name="Castanera R."/>
            <person name="Culley D."/>
            <person name="Daum C."/>
            <person name="Ezra D."/>
            <person name="Gonzalez J."/>
            <person name="Henrissat B."/>
            <person name="Kuo A."/>
            <person name="Liang C."/>
            <person name="Lipzen A."/>
            <person name="Lutzoni F."/>
            <person name="Magnuson J."/>
            <person name="Mondo S."/>
            <person name="Nolan M."/>
            <person name="Ohm R."/>
            <person name="Pangilinan J."/>
            <person name="Park H.-J."/>
            <person name="Ramirez L."/>
            <person name="Alfaro M."/>
            <person name="Sun H."/>
            <person name="Tritt A."/>
            <person name="Yoshinaga Y."/>
            <person name="Zwiers L.-H."/>
            <person name="Turgeon B."/>
            <person name="Goodwin S."/>
            <person name="Spatafora J."/>
            <person name="Crous P."/>
            <person name="Grigoriev I."/>
        </authorList>
    </citation>
    <scope>NUCLEOTIDE SEQUENCE</scope>
    <source>
        <strain evidence="6">CBS 115976</strain>
    </source>
</reference>
<dbReference type="EMBL" id="MU004233">
    <property type="protein sequence ID" value="KAF2670877.1"/>
    <property type="molecule type" value="Genomic_DNA"/>
</dbReference>
<dbReference type="PANTHER" id="PTHR20922">
    <property type="entry name" value="DNL-TYPE ZINC FINGER PROTEIN"/>
    <property type="match status" value="1"/>
</dbReference>
<feature type="domain" description="DNL-type" evidence="5">
    <location>
        <begin position="92"/>
        <end position="187"/>
    </location>
</feature>
<dbReference type="PROSITE" id="PS51501">
    <property type="entry name" value="ZF_DNL"/>
    <property type="match status" value="1"/>
</dbReference>
<organism evidence="6 7">
    <name type="scientific">Microthyrium microscopicum</name>
    <dbReference type="NCBI Taxonomy" id="703497"/>
    <lineage>
        <taxon>Eukaryota</taxon>
        <taxon>Fungi</taxon>
        <taxon>Dikarya</taxon>
        <taxon>Ascomycota</taxon>
        <taxon>Pezizomycotina</taxon>
        <taxon>Dothideomycetes</taxon>
        <taxon>Dothideomycetes incertae sedis</taxon>
        <taxon>Microthyriales</taxon>
        <taxon>Microthyriaceae</taxon>
        <taxon>Microthyrium</taxon>
    </lineage>
</organism>
<sequence length="200" mass="22736">MALRAACRAPLWRLGQAPLIPKVSYPLRSYQQLAAFKSRLLPRSSTRSLSSSISRLNDGLRNNRDHSGHQSFMAEVDVELLRKLPPEPEGRERVPSYALVFTCKKCSTRSAHRITKQGYKHGTVLIKCPGCKNRHLIADNLKIFSDTTVNLETIMKEKGEMIQKLSLTKEGDLEFWDPQDTKKLEAWQETQDGKDIKDSV</sequence>
<dbReference type="PANTHER" id="PTHR20922:SF13">
    <property type="entry name" value="DNL-TYPE ZINC FINGER PROTEIN"/>
    <property type="match status" value="1"/>
</dbReference>
<keyword evidence="2 4" id="KW-0863">Zinc-finger</keyword>
<evidence type="ECO:0000256" key="1">
    <source>
        <dbReference type="ARBA" id="ARBA00022723"/>
    </source>
</evidence>
<evidence type="ECO:0000259" key="5">
    <source>
        <dbReference type="PROSITE" id="PS51501"/>
    </source>
</evidence>